<feature type="domain" description="Lnb N-terminal periplasmic" evidence="3">
    <location>
        <begin position="26"/>
        <end position="179"/>
    </location>
</feature>
<dbReference type="Pfam" id="PF13387">
    <property type="entry name" value="Lnb_N"/>
    <property type="match status" value="1"/>
</dbReference>
<evidence type="ECO:0000313" key="5">
    <source>
        <dbReference type="EMBL" id="SDH87879.1"/>
    </source>
</evidence>
<name>A0A1G8G0F0_9FLAO</name>
<feature type="transmembrane region" description="Helical" evidence="1">
    <location>
        <begin position="251"/>
        <end position="271"/>
    </location>
</feature>
<sequence>MKLKLLSFIFLLTIASTFAQQFQLSENAKISVITIGPGESLNDAFGHNAFRIKDQNRGIDVVYGYGEYDFGAPNFYLKFAQGKLNYLISRHNFDGFYYAYTNANRTIEEQVLNLSTQEKQNLFNYLENNYKPENRRYLYDFFYDNCATRIRDVAQTTTNGDINFIKPENLEPKTFRELIHEHVGLNSWGSFGIDIALGAVIDKQATAHEFMFLPKYIHAFFETAETSTSESLIASSTVLYQKKDTNAASRVLFSPLVVIGLLAIIILFITYKDYKNKVRSKWLDLLLFSITGIIGILILFLWFATDHSATAQNYNVLWAFPLNIFVIAQLLKPEVKTWFRKYLKFLIIMLCLLTSHWVIGVQVFTIGLIPLLIALLIRYIYLVKFFNQN</sequence>
<organism evidence="5 6">
    <name type="scientific">Winogradskyella thalassocola</name>
    <dbReference type="NCBI Taxonomy" id="262004"/>
    <lineage>
        <taxon>Bacteria</taxon>
        <taxon>Pseudomonadati</taxon>
        <taxon>Bacteroidota</taxon>
        <taxon>Flavobacteriia</taxon>
        <taxon>Flavobacteriales</taxon>
        <taxon>Flavobacteriaceae</taxon>
        <taxon>Winogradskyella</taxon>
    </lineage>
</organism>
<dbReference type="STRING" id="262004.SAMN04489796_10553"/>
<evidence type="ECO:0000256" key="1">
    <source>
        <dbReference type="SAM" id="Phobius"/>
    </source>
</evidence>
<evidence type="ECO:0000259" key="4">
    <source>
        <dbReference type="Pfam" id="PF25221"/>
    </source>
</evidence>
<keyword evidence="2" id="KW-0732">Signal</keyword>
<dbReference type="Pfam" id="PF25221">
    <property type="entry name" value="5TMH_Lnb"/>
    <property type="match status" value="1"/>
</dbReference>
<evidence type="ECO:0000256" key="2">
    <source>
        <dbReference type="SAM" id="SignalP"/>
    </source>
</evidence>
<proteinExistence type="predicted"/>
<feature type="signal peptide" evidence="2">
    <location>
        <begin position="1"/>
        <end position="19"/>
    </location>
</feature>
<dbReference type="InterPro" id="IPR057436">
    <property type="entry name" value="5TMH_Lnb"/>
</dbReference>
<feature type="domain" description="Lnb-like transmembrane" evidence="4">
    <location>
        <begin position="251"/>
        <end position="385"/>
    </location>
</feature>
<dbReference type="RefSeq" id="WP_092468617.1">
    <property type="nucleotide sequence ID" value="NZ_FNCZ01000005.1"/>
</dbReference>
<evidence type="ECO:0000313" key="6">
    <source>
        <dbReference type="Proteomes" id="UP000199492"/>
    </source>
</evidence>
<dbReference type="EMBL" id="FNCZ01000005">
    <property type="protein sequence ID" value="SDH87879.1"/>
    <property type="molecule type" value="Genomic_DNA"/>
</dbReference>
<dbReference type="InterPro" id="IPR025178">
    <property type="entry name" value="Lnb_N"/>
</dbReference>
<reference evidence="6" key="1">
    <citation type="submission" date="2016-10" db="EMBL/GenBank/DDBJ databases">
        <authorList>
            <person name="Varghese N."/>
            <person name="Submissions S."/>
        </authorList>
    </citation>
    <scope>NUCLEOTIDE SEQUENCE [LARGE SCALE GENOMIC DNA]</scope>
    <source>
        <strain evidence="6">DSM 15363</strain>
    </source>
</reference>
<feature type="transmembrane region" description="Helical" evidence="1">
    <location>
        <begin position="342"/>
        <end position="359"/>
    </location>
</feature>
<keyword evidence="1" id="KW-1133">Transmembrane helix</keyword>
<keyword evidence="1" id="KW-0812">Transmembrane</keyword>
<dbReference type="OrthoDB" id="319167at2"/>
<feature type="transmembrane region" description="Helical" evidence="1">
    <location>
        <begin position="365"/>
        <end position="383"/>
    </location>
</feature>
<keyword evidence="6" id="KW-1185">Reference proteome</keyword>
<gene>
    <name evidence="5" type="ORF">SAMN04489796_10553</name>
</gene>
<feature type="chain" id="PRO_5011764297" evidence="2">
    <location>
        <begin position="20"/>
        <end position="389"/>
    </location>
</feature>
<feature type="transmembrane region" description="Helical" evidence="1">
    <location>
        <begin position="311"/>
        <end position="330"/>
    </location>
</feature>
<accession>A0A1G8G0F0</accession>
<feature type="transmembrane region" description="Helical" evidence="1">
    <location>
        <begin position="283"/>
        <end position="305"/>
    </location>
</feature>
<dbReference type="AlphaFoldDB" id="A0A1G8G0F0"/>
<protein>
    <submittedName>
        <fullName evidence="5">Uncharacterized protein</fullName>
    </submittedName>
</protein>
<evidence type="ECO:0000259" key="3">
    <source>
        <dbReference type="Pfam" id="PF13387"/>
    </source>
</evidence>
<keyword evidence="1" id="KW-0472">Membrane</keyword>
<dbReference type="Proteomes" id="UP000199492">
    <property type="component" value="Unassembled WGS sequence"/>
</dbReference>